<evidence type="ECO:0000256" key="1">
    <source>
        <dbReference type="SAM" id="MobiDB-lite"/>
    </source>
</evidence>
<feature type="region of interest" description="Disordered" evidence="1">
    <location>
        <begin position="1"/>
        <end position="54"/>
    </location>
</feature>
<evidence type="ECO:0000313" key="3">
    <source>
        <dbReference type="Proteomes" id="UP000799438"/>
    </source>
</evidence>
<dbReference type="AlphaFoldDB" id="A0A6A6B8Q0"/>
<sequence length="155" mass="17397">MHTNMAAQTRTHKPKHRQAHPLLAPPPLFTHPAQPTDTHTHAHTRCSEPNKKASEFCPSPLSANRLAVSHLKRLAWHQGRLRYRTAFCKLALPIMPHVPEEREVLEMDLPAPDPKFCKAAMADDCTDELQRSALPLAFSCTSGTRRRAGKETSLK</sequence>
<accession>A0A6A6B8Q0</accession>
<reference evidence="2" key="1">
    <citation type="journal article" date="2020" name="Stud. Mycol.">
        <title>101 Dothideomycetes genomes: a test case for predicting lifestyles and emergence of pathogens.</title>
        <authorList>
            <person name="Haridas S."/>
            <person name="Albert R."/>
            <person name="Binder M."/>
            <person name="Bloem J."/>
            <person name="Labutti K."/>
            <person name="Salamov A."/>
            <person name="Andreopoulos B."/>
            <person name="Baker S."/>
            <person name="Barry K."/>
            <person name="Bills G."/>
            <person name="Bluhm B."/>
            <person name="Cannon C."/>
            <person name="Castanera R."/>
            <person name="Culley D."/>
            <person name="Daum C."/>
            <person name="Ezra D."/>
            <person name="Gonzalez J."/>
            <person name="Henrissat B."/>
            <person name="Kuo A."/>
            <person name="Liang C."/>
            <person name="Lipzen A."/>
            <person name="Lutzoni F."/>
            <person name="Magnuson J."/>
            <person name="Mondo S."/>
            <person name="Nolan M."/>
            <person name="Ohm R."/>
            <person name="Pangilinan J."/>
            <person name="Park H.-J."/>
            <person name="Ramirez L."/>
            <person name="Alfaro M."/>
            <person name="Sun H."/>
            <person name="Tritt A."/>
            <person name="Yoshinaga Y."/>
            <person name="Zwiers L.-H."/>
            <person name="Turgeon B."/>
            <person name="Goodwin S."/>
            <person name="Spatafora J."/>
            <person name="Crous P."/>
            <person name="Grigoriev I."/>
        </authorList>
    </citation>
    <scope>NUCLEOTIDE SEQUENCE</scope>
    <source>
        <strain evidence="2">CBS 121167</strain>
    </source>
</reference>
<dbReference type="GeneID" id="54304485"/>
<proteinExistence type="predicted"/>
<dbReference type="RefSeq" id="XP_033395456.1">
    <property type="nucleotide sequence ID" value="XM_033546978.1"/>
</dbReference>
<dbReference type="EMBL" id="ML995492">
    <property type="protein sequence ID" value="KAF2139743.1"/>
    <property type="molecule type" value="Genomic_DNA"/>
</dbReference>
<gene>
    <name evidence="2" type="ORF">K452DRAFT_64939</name>
</gene>
<name>A0A6A6B8Q0_9PEZI</name>
<feature type="compositionally biased region" description="Basic and acidic residues" evidence="1">
    <location>
        <begin position="45"/>
        <end position="54"/>
    </location>
</feature>
<keyword evidence="3" id="KW-1185">Reference proteome</keyword>
<protein>
    <submittedName>
        <fullName evidence="2">Uncharacterized protein</fullName>
    </submittedName>
</protein>
<organism evidence="2 3">
    <name type="scientific">Aplosporella prunicola CBS 121167</name>
    <dbReference type="NCBI Taxonomy" id="1176127"/>
    <lineage>
        <taxon>Eukaryota</taxon>
        <taxon>Fungi</taxon>
        <taxon>Dikarya</taxon>
        <taxon>Ascomycota</taxon>
        <taxon>Pezizomycotina</taxon>
        <taxon>Dothideomycetes</taxon>
        <taxon>Dothideomycetes incertae sedis</taxon>
        <taxon>Botryosphaeriales</taxon>
        <taxon>Aplosporellaceae</taxon>
        <taxon>Aplosporella</taxon>
    </lineage>
</organism>
<evidence type="ECO:0000313" key="2">
    <source>
        <dbReference type="EMBL" id="KAF2139743.1"/>
    </source>
</evidence>
<dbReference type="Proteomes" id="UP000799438">
    <property type="component" value="Unassembled WGS sequence"/>
</dbReference>
<feature type="compositionally biased region" description="Basic residues" evidence="1">
    <location>
        <begin position="10"/>
        <end position="19"/>
    </location>
</feature>